<proteinExistence type="predicted"/>
<accession>A0A6M3LUX7</accession>
<organism evidence="2">
    <name type="scientific">viral metagenome</name>
    <dbReference type="NCBI Taxonomy" id="1070528"/>
    <lineage>
        <taxon>unclassified sequences</taxon>
        <taxon>metagenomes</taxon>
        <taxon>organismal metagenomes</taxon>
    </lineage>
</organism>
<sequence length="97" mass="11116">MRPENKRMQEFLRGNGINAVPWYIFKGSMKRTWRLYGKNGKGSDLSNYQKWTPDLAEKLNGLGFRDYDGKPLGLYSGNGGVFCIFVRGHYDFLEGGK</sequence>
<dbReference type="EMBL" id="MT141685">
    <property type="protein sequence ID" value="QJA69195.1"/>
    <property type="molecule type" value="Genomic_DNA"/>
</dbReference>
<reference evidence="2" key="1">
    <citation type="submission" date="2020-03" db="EMBL/GenBank/DDBJ databases">
        <title>The deep terrestrial virosphere.</title>
        <authorList>
            <person name="Holmfeldt K."/>
            <person name="Nilsson E."/>
            <person name="Simone D."/>
            <person name="Lopez-Fernandez M."/>
            <person name="Wu X."/>
            <person name="de Brujin I."/>
            <person name="Lundin D."/>
            <person name="Andersson A."/>
            <person name="Bertilsson S."/>
            <person name="Dopson M."/>
        </authorList>
    </citation>
    <scope>NUCLEOTIDE SEQUENCE</scope>
    <source>
        <strain evidence="1">MM415A04970</strain>
        <strain evidence="2">MM415B05866</strain>
    </source>
</reference>
<evidence type="ECO:0000313" key="1">
    <source>
        <dbReference type="EMBL" id="QJA69195.1"/>
    </source>
</evidence>
<evidence type="ECO:0000313" key="2">
    <source>
        <dbReference type="EMBL" id="QJA97899.1"/>
    </source>
</evidence>
<protein>
    <submittedName>
        <fullName evidence="2">Uncharacterized protein</fullName>
    </submittedName>
</protein>
<gene>
    <name evidence="1" type="ORF">MM415A04970_0007</name>
    <name evidence="2" type="ORF">MM415B05866_0012</name>
</gene>
<dbReference type="EMBL" id="MT143534">
    <property type="protein sequence ID" value="QJA97899.1"/>
    <property type="molecule type" value="Genomic_DNA"/>
</dbReference>
<name>A0A6M3LUX7_9ZZZZ</name>
<dbReference type="AlphaFoldDB" id="A0A6M3LUX7"/>